<keyword evidence="11" id="KW-0732">Signal</keyword>
<dbReference type="Pfam" id="PF07715">
    <property type="entry name" value="Plug"/>
    <property type="match status" value="1"/>
</dbReference>
<dbReference type="InterPro" id="IPR039426">
    <property type="entry name" value="TonB-dep_rcpt-like"/>
</dbReference>
<dbReference type="PROSITE" id="PS52016">
    <property type="entry name" value="TONB_DEPENDENT_REC_3"/>
    <property type="match status" value="1"/>
</dbReference>
<evidence type="ECO:0000256" key="7">
    <source>
        <dbReference type="ARBA" id="ARBA00023237"/>
    </source>
</evidence>
<dbReference type="CDD" id="cd01347">
    <property type="entry name" value="ligand_gated_channel"/>
    <property type="match status" value="1"/>
</dbReference>
<evidence type="ECO:0000256" key="1">
    <source>
        <dbReference type="ARBA" id="ARBA00004571"/>
    </source>
</evidence>
<feature type="domain" description="TonB-dependent receptor plug" evidence="13">
    <location>
        <begin position="68"/>
        <end position="163"/>
    </location>
</feature>
<dbReference type="PANTHER" id="PTHR40980">
    <property type="entry name" value="PLUG DOMAIN-CONTAINING PROTEIN"/>
    <property type="match status" value="1"/>
</dbReference>
<keyword evidence="5 9" id="KW-0798">TonB box</keyword>
<evidence type="ECO:0000256" key="5">
    <source>
        <dbReference type="ARBA" id="ARBA00023077"/>
    </source>
</evidence>
<evidence type="ECO:0008006" key="16">
    <source>
        <dbReference type="Google" id="ProtNLM"/>
    </source>
</evidence>
<evidence type="ECO:0000256" key="9">
    <source>
        <dbReference type="RuleBase" id="RU003357"/>
    </source>
</evidence>
<proteinExistence type="inferred from homology"/>
<reference evidence="14 15" key="1">
    <citation type="submission" date="2017-10" db="EMBL/GenBank/DDBJ databases">
        <title>Frigbacter circumglobatus gen. nov. sp. nov., isolated from sediment cultured in situ.</title>
        <authorList>
            <person name="Zhao Z."/>
        </authorList>
    </citation>
    <scope>NUCLEOTIDE SEQUENCE [LARGE SCALE GENOMIC DNA]</scope>
    <source>
        <strain evidence="14 15">ZYL</strain>
    </source>
</reference>
<keyword evidence="2 8" id="KW-0813">Transport</keyword>
<dbReference type="GO" id="GO:0009279">
    <property type="term" value="C:cell outer membrane"/>
    <property type="evidence" value="ECO:0007669"/>
    <property type="project" value="UniProtKB-SubCell"/>
</dbReference>
<evidence type="ECO:0000256" key="11">
    <source>
        <dbReference type="SAM" id="SignalP"/>
    </source>
</evidence>
<feature type="region of interest" description="Disordered" evidence="10">
    <location>
        <begin position="311"/>
        <end position="332"/>
    </location>
</feature>
<evidence type="ECO:0000313" key="14">
    <source>
        <dbReference type="EMBL" id="PHZ86535.1"/>
    </source>
</evidence>
<evidence type="ECO:0000256" key="10">
    <source>
        <dbReference type="SAM" id="MobiDB-lite"/>
    </source>
</evidence>
<gene>
    <name evidence="14" type="ORF">CRD36_01235</name>
</gene>
<dbReference type="PANTHER" id="PTHR40980:SF4">
    <property type="entry name" value="TONB-DEPENDENT RECEPTOR-LIKE BETA-BARREL DOMAIN-CONTAINING PROTEIN"/>
    <property type="match status" value="1"/>
</dbReference>
<evidence type="ECO:0000313" key="15">
    <source>
        <dbReference type="Proteomes" id="UP000229730"/>
    </source>
</evidence>
<dbReference type="Proteomes" id="UP000229730">
    <property type="component" value="Unassembled WGS sequence"/>
</dbReference>
<feature type="domain" description="TonB-dependent receptor-like beta-barrel" evidence="12">
    <location>
        <begin position="282"/>
        <end position="739"/>
    </location>
</feature>
<dbReference type="OrthoDB" id="5476657at2"/>
<keyword evidence="4 8" id="KW-0812">Transmembrane</keyword>
<feature type="chain" id="PRO_5013606200" description="TonB-dependent receptor" evidence="11">
    <location>
        <begin position="32"/>
        <end position="790"/>
    </location>
</feature>
<evidence type="ECO:0000259" key="13">
    <source>
        <dbReference type="Pfam" id="PF07715"/>
    </source>
</evidence>
<dbReference type="InterPro" id="IPR037066">
    <property type="entry name" value="Plug_dom_sf"/>
</dbReference>
<comment type="similarity">
    <text evidence="8 9">Belongs to the TonB-dependent receptor family.</text>
</comment>
<evidence type="ECO:0000256" key="8">
    <source>
        <dbReference type="PROSITE-ProRule" id="PRU01360"/>
    </source>
</evidence>
<comment type="caution">
    <text evidence="14">The sequence shown here is derived from an EMBL/GenBank/DDBJ whole genome shotgun (WGS) entry which is preliminary data.</text>
</comment>
<evidence type="ECO:0000256" key="2">
    <source>
        <dbReference type="ARBA" id="ARBA00022448"/>
    </source>
</evidence>
<feature type="signal peptide" evidence="11">
    <location>
        <begin position="1"/>
        <end position="31"/>
    </location>
</feature>
<keyword evidence="7 8" id="KW-0998">Cell outer membrane</keyword>
<comment type="subcellular location">
    <subcellularLocation>
        <location evidence="1 8">Cell outer membrane</location>
        <topology evidence="1 8">Multi-pass membrane protein</topology>
    </subcellularLocation>
</comment>
<dbReference type="InterPro" id="IPR036942">
    <property type="entry name" value="Beta-barrel_TonB_sf"/>
</dbReference>
<dbReference type="AlphaFoldDB" id="A0A2G4YW35"/>
<evidence type="ECO:0000256" key="6">
    <source>
        <dbReference type="ARBA" id="ARBA00023136"/>
    </source>
</evidence>
<keyword evidence="3 8" id="KW-1134">Transmembrane beta strand</keyword>
<dbReference type="InParanoid" id="A0A2G4YW35"/>
<dbReference type="Gene3D" id="2.170.130.10">
    <property type="entry name" value="TonB-dependent receptor, plug domain"/>
    <property type="match status" value="1"/>
</dbReference>
<organism evidence="14 15">
    <name type="scientific">Paremcibacter congregatus</name>
    <dbReference type="NCBI Taxonomy" id="2043170"/>
    <lineage>
        <taxon>Bacteria</taxon>
        <taxon>Pseudomonadati</taxon>
        <taxon>Pseudomonadota</taxon>
        <taxon>Alphaproteobacteria</taxon>
        <taxon>Emcibacterales</taxon>
        <taxon>Emcibacteraceae</taxon>
        <taxon>Paremcibacter</taxon>
    </lineage>
</organism>
<dbReference type="EMBL" id="PDEM01000007">
    <property type="protein sequence ID" value="PHZ86535.1"/>
    <property type="molecule type" value="Genomic_DNA"/>
</dbReference>
<dbReference type="SUPFAM" id="SSF56935">
    <property type="entry name" value="Porins"/>
    <property type="match status" value="1"/>
</dbReference>
<evidence type="ECO:0000256" key="4">
    <source>
        <dbReference type="ARBA" id="ARBA00022692"/>
    </source>
</evidence>
<name>A0A2G4YW35_9PROT</name>
<dbReference type="Pfam" id="PF00593">
    <property type="entry name" value="TonB_dep_Rec_b-barrel"/>
    <property type="match status" value="1"/>
</dbReference>
<evidence type="ECO:0000256" key="3">
    <source>
        <dbReference type="ARBA" id="ARBA00022452"/>
    </source>
</evidence>
<evidence type="ECO:0000259" key="12">
    <source>
        <dbReference type="Pfam" id="PF00593"/>
    </source>
</evidence>
<dbReference type="InterPro" id="IPR000531">
    <property type="entry name" value="Beta-barrel_TonB"/>
</dbReference>
<keyword evidence="6 8" id="KW-0472">Membrane</keyword>
<protein>
    <recommendedName>
        <fullName evidence="16">TonB-dependent receptor</fullName>
    </recommendedName>
</protein>
<dbReference type="Gene3D" id="2.40.170.20">
    <property type="entry name" value="TonB-dependent receptor, beta-barrel domain"/>
    <property type="match status" value="1"/>
</dbReference>
<accession>A0A2G4YW35</accession>
<sequence>MKRVMRRGALKSALLVSCMPLAVITAPQSWAAQSKGIEKPASLDMEEVVVTGEVVTRNRTSSVSPELVYDTEFFQKFEPISAGDMMKRVPGVAFTSDIGEYDSPQMRGMADGFTQILVNGRPLPGAGNDRTVFVDRIPAELIDRIEVIRSPGADIDSQGVGGTINIILKDGANLPEGGSARLGGIYYAADDKFRGSGALTYSGRANDDRIAYSMAVNVQSRYNAKKMVEETILAELNPGLVDGREVFSPDDITQSKASEYSVQRDQRKNLDIALNSDVTFQIGDEGALRLDGFYVNTDRTEREDTALYEVDDDDLPTSASNPLLEDEKRTEDTDTDLKNFGIGLLYEDKLSDSLSMDFTLNYSQFDSTEAKFGKRFDFVETLTDADEKLDKRELETEKSLDKEYAGSFSLEKELDSFSIKAGFAGKIKKRNFSNQLEESDDNGVLAVEVFSDFFIKETRADGFLVGQWDVTSGVTFEAGVRMEHTSTHQEFVDLGGNDAATSAKSTLLNPSAHLQADVGDNGQVRVSVARTVRRPTFDQLVPSVLTDEPEDDDAVRGNPDLKFEKSWGLDVGYEHVLPGKGIMGVNFFYRKVKDLNQLVNTNSTITVGGDDFNLYQYRNVGDGKTWGIEFDISTTLAFIDLEETGFFANFTRIWSDRFDENAQMDVRFNHQPKFVYNVGLTQNIPDYEVTFGASYQKQGLARSVFLGEIEDQWYDGNLEVFIEKRFEGGFTLRLTGNNLLNAESIQAERNFDGDTAAEVLANQRSGTIDNYELERETASRIFMITGRYSF</sequence>
<dbReference type="InterPro" id="IPR012910">
    <property type="entry name" value="Plug_dom"/>
</dbReference>
<keyword evidence="15" id="KW-1185">Reference proteome</keyword>